<evidence type="ECO:0000256" key="2">
    <source>
        <dbReference type="SAM" id="MobiDB-lite"/>
    </source>
</evidence>
<feature type="coiled-coil region" evidence="1">
    <location>
        <begin position="447"/>
        <end position="481"/>
    </location>
</feature>
<evidence type="ECO:0008006" key="5">
    <source>
        <dbReference type="Google" id="ProtNLM"/>
    </source>
</evidence>
<feature type="region of interest" description="Disordered" evidence="2">
    <location>
        <begin position="372"/>
        <end position="436"/>
    </location>
</feature>
<dbReference type="RefSeq" id="XP_028861616.1">
    <property type="nucleotide sequence ID" value="XM_029004981.1"/>
</dbReference>
<feature type="compositionally biased region" description="Basic and acidic residues" evidence="2">
    <location>
        <begin position="501"/>
        <end position="527"/>
    </location>
</feature>
<gene>
    <name evidence="3" type="primary">PmUG01_09029200</name>
    <name evidence="3" type="ORF">PMUG01_09029200</name>
</gene>
<accession>A0A1D3PBT4</accession>
<keyword evidence="1" id="KW-0175">Coiled coil</keyword>
<feature type="region of interest" description="Disordered" evidence="2">
    <location>
        <begin position="780"/>
        <end position="809"/>
    </location>
</feature>
<feature type="compositionally biased region" description="Basic and acidic residues" evidence="2">
    <location>
        <begin position="190"/>
        <end position="204"/>
    </location>
</feature>
<dbReference type="EMBL" id="LT594630">
    <property type="protein sequence ID" value="SCN12719.1"/>
    <property type="molecule type" value="Genomic_DNA"/>
</dbReference>
<feature type="compositionally biased region" description="Acidic residues" evidence="2">
    <location>
        <begin position="780"/>
        <end position="800"/>
    </location>
</feature>
<dbReference type="GeneID" id="39868820"/>
<organism evidence="3 4">
    <name type="scientific">Plasmodium malariae</name>
    <dbReference type="NCBI Taxonomy" id="5858"/>
    <lineage>
        <taxon>Eukaryota</taxon>
        <taxon>Sar</taxon>
        <taxon>Alveolata</taxon>
        <taxon>Apicomplexa</taxon>
        <taxon>Aconoidasida</taxon>
        <taxon>Haemosporida</taxon>
        <taxon>Plasmodiidae</taxon>
        <taxon>Plasmodium</taxon>
        <taxon>Plasmodium (Plasmodium)</taxon>
    </lineage>
</organism>
<feature type="compositionally biased region" description="Basic and acidic residues" evidence="2">
    <location>
        <begin position="302"/>
        <end position="316"/>
    </location>
</feature>
<protein>
    <recommendedName>
        <fullName evidence="5">W2 domain-containing protein</fullName>
    </recommendedName>
</protein>
<feature type="region of interest" description="Disordered" evidence="2">
    <location>
        <begin position="498"/>
        <end position="527"/>
    </location>
</feature>
<feature type="region of interest" description="Disordered" evidence="2">
    <location>
        <begin position="270"/>
        <end position="358"/>
    </location>
</feature>
<proteinExistence type="predicted"/>
<feature type="compositionally biased region" description="Basic and acidic residues" evidence="2">
    <location>
        <begin position="323"/>
        <end position="358"/>
    </location>
</feature>
<name>A0A1D3PBT4_PLAMA</name>
<sequence length="833" mass="97236">MAKKKKQIHLNIIDLQKIYQKDDLIISSSTPEENAADIKKKKIFEKNELVQNIEWRTVDLKKQTNNKTDEINNKKEDNKIYHSTFDKNNNKKNDTVVLGGKNKTKANILNGEDIDFANVRSKASNDVDFANLRRKASNDVDFANLRRKASNDVDFAILRSKASNDVDFTNLRNKSKDDVDFANIRSKRSEDVDHGNMRSKKNEDVDLSSVRNKRNDSVDFSNVRNKKSDDVDFSNVRNKKSDDVDFSNVRNKKSDDIDFSSVRNKRNDSVDFSNVRSKTSDNKETKENTETNEKPYYVLKLEQLRKEKESEKKTKDGSISNNTDEKREKDEVKEDIRGKEAEKEAEKGAEKEVEKEGENKVERIIAEMNEKIKDQVKQNGKDAKDVNDSKEGRQEEEVKVTVDMKEDNEMKKMEVASVEEKTKAAGMEEKVKEGEMEKKKFVPKRVIMYRQALKEQEEKTLKKLEEEKAQRELKRQLIKSQGLSTFIPSAKLLHMKNMQEQSKDENTKENKNEGKKKGGSIKNEEINENKKYTATLKRNKIEEQSNTTNAKNVKNIILELAEKTENAKIVEKADIEEIAKKRREEIYKKQLEKITKQNEENTRYNNIYKHDLNSIKLFYNQIKNKIYESYAFTQEECASVCTPLKMDECNYLESHVPFYVALSVFILSIPQKAEDDVYLKKAQNMKNLLLYLKQNSKIENHDQYILNDTINLCDKLNYPHISEETSLIEAAFDSLLFSGVIPKDSFIKWFQEDDFDSELKSKAMLQLIYWHKWVTAEEDEEMEGVEEEEEEEVEEVEEDEKAINEKNKMENASDIEKNVPKNFIFKKIKKKFI</sequence>
<evidence type="ECO:0000256" key="1">
    <source>
        <dbReference type="SAM" id="Coils"/>
    </source>
</evidence>
<dbReference type="VEuPathDB" id="PlasmoDB:PmUG01_09029200"/>
<reference evidence="3 4" key="1">
    <citation type="submission" date="2016-06" db="EMBL/GenBank/DDBJ databases">
        <authorList>
            <consortium name="Pathogen Informatics"/>
        </authorList>
    </citation>
    <scope>NUCLEOTIDE SEQUENCE [LARGE SCALE GENOMIC DNA]</scope>
</reference>
<dbReference type="OrthoDB" id="445594at2759"/>
<feature type="region of interest" description="Disordered" evidence="2">
    <location>
        <begin position="190"/>
        <end position="251"/>
    </location>
</feature>
<evidence type="ECO:0000313" key="4">
    <source>
        <dbReference type="Proteomes" id="UP000219813"/>
    </source>
</evidence>
<keyword evidence="4" id="KW-1185">Reference proteome</keyword>
<dbReference type="KEGG" id="pmal:PMUG01_09029200"/>
<feature type="compositionally biased region" description="Basic and acidic residues" evidence="2">
    <location>
        <begin position="278"/>
        <end position="293"/>
    </location>
</feature>
<dbReference type="OMA" id="PKRVIMY"/>
<evidence type="ECO:0000313" key="3">
    <source>
        <dbReference type="EMBL" id="SCN12719.1"/>
    </source>
</evidence>
<dbReference type="Proteomes" id="UP000219813">
    <property type="component" value="Chromosome 9"/>
</dbReference>
<dbReference type="AlphaFoldDB" id="A0A1D3PBT4"/>